<dbReference type="EC" id="3.1.-.-" evidence="8"/>
<evidence type="ECO:0000256" key="5">
    <source>
        <dbReference type="ARBA" id="ARBA00022801"/>
    </source>
</evidence>
<keyword evidence="11" id="KW-1185">Reference proteome</keyword>
<proteinExistence type="inferred from homology"/>
<evidence type="ECO:0000256" key="6">
    <source>
        <dbReference type="ARBA" id="ARBA00022842"/>
    </source>
</evidence>
<keyword evidence="5 8" id="KW-0378">Hydrolase</keyword>
<comment type="cofactor">
    <cofactor evidence="1 8">
        <name>Mg(2+)</name>
        <dbReference type="ChEBI" id="CHEBI:18420"/>
    </cofactor>
</comment>
<evidence type="ECO:0000256" key="4">
    <source>
        <dbReference type="ARBA" id="ARBA00022723"/>
    </source>
</evidence>
<dbReference type="InterPro" id="IPR022907">
    <property type="entry name" value="VapC_family"/>
</dbReference>
<dbReference type="GO" id="GO:0090729">
    <property type="term" value="F:toxin activity"/>
    <property type="evidence" value="ECO:0007669"/>
    <property type="project" value="UniProtKB-KW"/>
</dbReference>
<dbReference type="GO" id="GO:0016787">
    <property type="term" value="F:hydrolase activity"/>
    <property type="evidence" value="ECO:0007669"/>
    <property type="project" value="UniProtKB-KW"/>
</dbReference>
<evidence type="ECO:0000256" key="8">
    <source>
        <dbReference type="HAMAP-Rule" id="MF_00265"/>
    </source>
</evidence>
<dbReference type="HAMAP" id="MF_00265">
    <property type="entry name" value="VapC_Nob1"/>
    <property type="match status" value="1"/>
</dbReference>
<keyword evidence="4 8" id="KW-0479">Metal-binding</keyword>
<dbReference type="PANTHER" id="PTHR33653">
    <property type="entry name" value="RIBONUCLEASE VAPC2"/>
    <property type="match status" value="1"/>
</dbReference>
<comment type="function">
    <text evidence="8">Toxic component of a toxin-antitoxin (TA) system. An RNase.</text>
</comment>
<evidence type="ECO:0000313" key="11">
    <source>
        <dbReference type="Proteomes" id="UP000581769"/>
    </source>
</evidence>
<comment type="caution">
    <text evidence="10">The sequence shown here is derived from an EMBL/GenBank/DDBJ whole genome shotgun (WGS) entry which is preliminary data.</text>
</comment>
<name>A0A840IT84_9PSEU</name>
<sequence>MTVSARVLLDTSVVIDLERLDLTPFADAVPAVSTVTVAELGYGLDVDDPIERAARTERYYAVLEQFEVLPFCTGAAKMYGTMAAVVRRYGRDPRPRRMDLQIAATAVAYELPFLTRNPKDFAGLERLLTVHEL</sequence>
<gene>
    <name evidence="8" type="primary">vapC</name>
    <name evidence="10" type="ORF">BJY18_002234</name>
</gene>
<accession>A0A840IT84</accession>
<dbReference type="SUPFAM" id="SSF88723">
    <property type="entry name" value="PIN domain-like"/>
    <property type="match status" value="1"/>
</dbReference>
<protein>
    <recommendedName>
        <fullName evidence="8">Ribonuclease VapC</fullName>
        <shortName evidence="8">RNase VapC</shortName>
        <ecNumber evidence="8">3.1.-.-</ecNumber>
    </recommendedName>
    <alternativeName>
        <fullName evidence="8">Toxin VapC</fullName>
    </alternativeName>
</protein>
<keyword evidence="3 8" id="KW-0540">Nuclease</keyword>
<evidence type="ECO:0000256" key="7">
    <source>
        <dbReference type="ARBA" id="ARBA00038093"/>
    </source>
</evidence>
<dbReference type="EMBL" id="JACHMG010000001">
    <property type="protein sequence ID" value="MBB4684749.1"/>
    <property type="molecule type" value="Genomic_DNA"/>
</dbReference>
<feature type="binding site" evidence="8">
    <location>
        <position position="10"/>
    </location>
    <ligand>
        <name>Mg(2+)</name>
        <dbReference type="ChEBI" id="CHEBI:18420"/>
    </ligand>
</feature>
<dbReference type="GO" id="GO:0000287">
    <property type="term" value="F:magnesium ion binding"/>
    <property type="evidence" value="ECO:0007669"/>
    <property type="project" value="UniProtKB-UniRule"/>
</dbReference>
<evidence type="ECO:0000313" key="10">
    <source>
        <dbReference type="EMBL" id="MBB4684749.1"/>
    </source>
</evidence>
<keyword evidence="2 8" id="KW-1277">Toxin-antitoxin system</keyword>
<dbReference type="PANTHER" id="PTHR33653:SF1">
    <property type="entry name" value="RIBONUCLEASE VAPC2"/>
    <property type="match status" value="1"/>
</dbReference>
<dbReference type="InterPro" id="IPR029060">
    <property type="entry name" value="PIN-like_dom_sf"/>
</dbReference>
<dbReference type="Pfam" id="PF01850">
    <property type="entry name" value="PIN"/>
    <property type="match status" value="1"/>
</dbReference>
<reference evidence="10 11" key="1">
    <citation type="submission" date="2020-08" db="EMBL/GenBank/DDBJ databases">
        <title>Sequencing the genomes of 1000 actinobacteria strains.</title>
        <authorList>
            <person name="Klenk H.-P."/>
        </authorList>
    </citation>
    <scope>NUCLEOTIDE SEQUENCE [LARGE SCALE GENOMIC DNA]</scope>
    <source>
        <strain evidence="10 11">DSM 45859</strain>
    </source>
</reference>
<dbReference type="Proteomes" id="UP000581769">
    <property type="component" value="Unassembled WGS sequence"/>
</dbReference>
<dbReference type="InterPro" id="IPR002716">
    <property type="entry name" value="PIN_dom"/>
</dbReference>
<dbReference type="RefSeq" id="WP_184779881.1">
    <property type="nucleotide sequence ID" value="NZ_JACHMG010000001.1"/>
</dbReference>
<evidence type="ECO:0000256" key="2">
    <source>
        <dbReference type="ARBA" id="ARBA00022649"/>
    </source>
</evidence>
<keyword evidence="6 8" id="KW-0460">Magnesium</keyword>
<dbReference type="AlphaFoldDB" id="A0A840IT84"/>
<evidence type="ECO:0000256" key="1">
    <source>
        <dbReference type="ARBA" id="ARBA00001946"/>
    </source>
</evidence>
<feature type="binding site" evidence="8">
    <location>
        <position position="99"/>
    </location>
    <ligand>
        <name>Mg(2+)</name>
        <dbReference type="ChEBI" id="CHEBI:18420"/>
    </ligand>
</feature>
<dbReference type="Gene3D" id="3.40.50.1010">
    <property type="entry name" value="5'-nuclease"/>
    <property type="match status" value="1"/>
</dbReference>
<evidence type="ECO:0000259" key="9">
    <source>
        <dbReference type="Pfam" id="PF01850"/>
    </source>
</evidence>
<keyword evidence="8" id="KW-0800">Toxin</keyword>
<feature type="domain" description="PIN" evidence="9">
    <location>
        <begin position="7"/>
        <end position="121"/>
    </location>
</feature>
<comment type="similarity">
    <text evidence="7 8">Belongs to the PINc/VapC protein family.</text>
</comment>
<dbReference type="InterPro" id="IPR050556">
    <property type="entry name" value="Type_II_TA_system_RNase"/>
</dbReference>
<evidence type="ECO:0000256" key="3">
    <source>
        <dbReference type="ARBA" id="ARBA00022722"/>
    </source>
</evidence>
<dbReference type="CDD" id="cd18732">
    <property type="entry name" value="PIN_MtVapC4-C5_like"/>
    <property type="match status" value="1"/>
</dbReference>
<organism evidence="10 11">
    <name type="scientific">Amycolatopsis jiangsuensis</name>
    <dbReference type="NCBI Taxonomy" id="1181879"/>
    <lineage>
        <taxon>Bacteria</taxon>
        <taxon>Bacillati</taxon>
        <taxon>Actinomycetota</taxon>
        <taxon>Actinomycetes</taxon>
        <taxon>Pseudonocardiales</taxon>
        <taxon>Pseudonocardiaceae</taxon>
        <taxon>Amycolatopsis</taxon>
    </lineage>
</organism>
<dbReference type="GO" id="GO:0004540">
    <property type="term" value="F:RNA nuclease activity"/>
    <property type="evidence" value="ECO:0007669"/>
    <property type="project" value="InterPro"/>
</dbReference>